<proteinExistence type="predicted"/>
<keyword evidence="2" id="KW-1185">Reference proteome</keyword>
<accession>A0ABX0NT19</accession>
<dbReference type="RefSeq" id="WP_166875243.1">
    <property type="nucleotide sequence ID" value="NZ_WHJH01000012.1"/>
</dbReference>
<dbReference type="EMBL" id="WHJH01000012">
    <property type="protein sequence ID" value="NHZ89909.1"/>
    <property type="molecule type" value="Genomic_DNA"/>
</dbReference>
<protein>
    <recommendedName>
        <fullName evidence="3">Aromatic ring-opening dioxygenase LigA</fullName>
    </recommendedName>
</protein>
<sequence>MDIALNFINLSNEQDDAQIVIFQKNVATGFDEIAVAWQVIKNCGIGENHPFTFPMEMSVKASDSDGNYSPELLAENGQIYDYARGGSGNGLTSAGAGPSMNEVHVRNALGQGAINANIMKAGKVLAMKTSVAPGQKAVFQFKPTIWIGAVSQIVQGAVMNSAVISDVNTELSLLGVKSADIVMRGGGPGASSTPLTFTLTNVQMA</sequence>
<dbReference type="Proteomes" id="UP000609726">
    <property type="component" value="Unassembled WGS sequence"/>
</dbReference>
<evidence type="ECO:0000313" key="1">
    <source>
        <dbReference type="EMBL" id="NHZ89909.1"/>
    </source>
</evidence>
<evidence type="ECO:0000313" key="2">
    <source>
        <dbReference type="Proteomes" id="UP000609726"/>
    </source>
</evidence>
<gene>
    <name evidence="1" type="ORF">F2P45_12925</name>
</gene>
<comment type="caution">
    <text evidence="1">The sequence shown here is derived from an EMBL/GenBank/DDBJ whole genome shotgun (WGS) entry which is preliminary data.</text>
</comment>
<name>A0ABX0NT19_9BURK</name>
<evidence type="ECO:0008006" key="3">
    <source>
        <dbReference type="Google" id="ProtNLM"/>
    </source>
</evidence>
<reference evidence="1 2" key="1">
    <citation type="submission" date="2019-10" db="EMBL/GenBank/DDBJ databases">
        <title>Taxonomy of Antarctic Massilia spp.: description of Massilia rubra sp. nov., Massilia aquatica sp. nov., Massilia mucilaginosa sp. nov., Massilia frigida sp. nov. isolated from streams, lakes and regoliths.</title>
        <authorList>
            <person name="Holochova P."/>
            <person name="Sedlacek I."/>
            <person name="Kralova S."/>
            <person name="Maslanova I."/>
            <person name="Busse H.-J."/>
            <person name="Stankova E."/>
            <person name="Vrbovska V."/>
            <person name="Kovarovic V."/>
            <person name="Bartak M."/>
            <person name="Svec P."/>
            <person name="Pantucek R."/>
        </authorList>
    </citation>
    <scope>NUCLEOTIDE SEQUENCE [LARGE SCALE GENOMIC DNA]</scope>
    <source>
        <strain evidence="1 2">CCM 8733</strain>
    </source>
</reference>
<organism evidence="1 2">
    <name type="scientific">Massilia mucilaginosa</name>
    <dbReference type="NCBI Taxonomy" id="2609282"/>
    <lineage>
        <taxon>Bacteria</taxon>
        <taxon>Pseudomonadati</taxon>
        <taxon>Pseudomonadota</taxon>
        <taxon>Betaproteobacteria</taxon>
        <taxon>Burkholderiales</taxon>
        <taxon>Oxalobacteraceae</taxon>
        <taxon>Telluria group</taxon>
        <taxon>Massilia</taxon>
    </lineage>
</organism>